<dbReference type="SUPFAM" id="SSF54909">
    <property type="entry name" value="Dimeric alpha+beta barrel"/>
    <property type="match status" value="1"/>
</dbReference>
<feature type="domain" description="ABM" evidence="1">
    <location>
        <begin position="1"/>
        <end position="67"/>
    </location>
</feature>
<dbReference type="Pfam" id="PF03992">
    <property type="entry name" value="ABM"/>
    <property type="match status" value="1"/>
</dbReference>
<dbReference type="InterPro" id="IPR007138">
    <property type="entry name" value="ABM_dom"/>
</dbReference>
<protein>
    <recommendedName>
        <fullName evidence="1">ABM domain-containing protein</fullName>
    </recommendedName>
</protein>
<dbReference type="EMBL" id="AP028679">
    <property type="protein sequence ID" value="BEQ13467.1"/>
    <property type="molecule type" value="Genomic_DNA"/>
</dbReference>
<evidence type="ECO:0000259" key="1">
    <source>
        <dbReference type="Pfam" id="PF03992"/>
    </source>
</evidence>
<dbReference type="Gene3D" id="3.30.70.100">
    <property type="match status" value="1"/>
</dbReference>
<dbReference type="InterPro" id="IPR011008">
    <property type="entry name" value="Dimeric_a/b-barrel"/>
</dbReference>
<dbReference type="Proteomes" id="UP001366166">
    <property type="component" value="Chromosome"/>
</dbReference>
<sequence>MRIPPASQNEAIEILASVAARIQADTRCLSTGIYRCLDDAGTIMLEEFWQCPEGILQHLRSDDYRRILLVLEMAIEPPDIRFDTIAQSSGIEVIKKARIADES</sequence>
<reference evidence="3" key="1">
    <citation type="journal article" date="2023" name="Arch. Microbiol.">
        <title>Desulfoferula mesophilus gen. nov. sp. nov., a mesophilic sulfate-reducing bacterium isolated from a brackish lake sediment.</title>
        <authorList>
            <person name="Watanabe T."/>
            <person name="Yabe T."/>
            <person name="Tsuji J.M."/>
            <person name="Fukui M."/>
        </authorList>
    </citation>
    <scope>NUCLEOTIDE SEQUENCE [LARGE SCALE GENOMIC DNA]</scope>
    <source>
        <strain evidence="3">12FAK</strain>
    </source>
</reference>
<dbReference type="AlphaFoldDB" id="A0AAU9F0I2"/>
<dbReference type="KEGG" id="dmp:FAK_05330"/>
<accession>A0AAU9F0I2</accession>
<proteinExistence type="predicted"/>
<organism evidence="2 3">
    <name type="scientific">Desulfoferula mesophila</name>
    <dbReference type="NCBI Taxonomy" id="3058419"/>
    <lineage>
        <taxon>Bacteria</taxon>
        <taxon>Pseudomonadati</taxon>
        <taxon>Thermodesulfobacteriota</taxon>
        <taxon>Desulfarculia</taxon>
        <taxon>Desulfarculales</taxon>
        <taxon>Desulfarculaceae</taxon>
        <taxon>Desulfoferula</taxon>
    </lineage>
</organism>
<name>A0AAU9F0I2_9BACT</name>
<evidence type="ECO:0000313" key="3">
    <source>
        <dbReference type="Proteomes" id="UP001366166"/>
    </source>
</evidence>
<evidence type="ECO:0000313" key="2">
    <source>
        <dbReference type="EMBL" id="BEQ13467.1"/>
    </source>
</evidence>
<gene>
    <name evidence="2" type="ORF">FAK_05330</name>
</gene>
<keyword evidence="3" id="KW-1185">Reference proteome</keyword>